<feature type="region of interest" description="Disordered" evidence="1">
    <location>
        <begin position="285"/>
        <end position="304"/>
    </location>
</feature>
<organism evidence="5 6">
    <name type="scientific">Nocardioides silvaticus</name>
    <dbReference type="NCBI Taxonomy" id="2201891"/>
    <lineage>
        <taxon>Bacteria</taxon>
        <taxon>Bacillati</taxon>
        <taxon>Actinomycetota</taxon>
        <taxon>Actinomycetes</taxon>
        <taxon>Propionibacteriales</taxon>
        <taxon>Nocardioidaceae</taxon>
        <taxon>Nocardioides</taxon>
    </lineage>
</organism>
<dbReference type="RefSeq" id="WP_109695850.1">
    <property type="nucleotide sequence ID" value="NZ_QGDD01000008.1"/>
</dbReference>
<dbReference type="AlphaFoldDB" id="A0A316TDV9"/>
<dbReference type="InterPro" id="IPR018911">
    <property type="entry name" value="Gmad2_Ig-like_dom"/>
</dbReference>
<feature type="compositionally biased region" description="Low complexity" evidence="1">
    <location>
        <begin position="46"/>
        <end position="58"/>
    </location>
</feature>
<keyword evidence="2" id="KW-0732">Signal</keyword>
<proteinExistence type="predicted"/>
<dbReference type="Pfam" id="PF10648">
    <property type="entry name" value="Gmad2"/>
    <property type="match status" value="1"/>
</dbReference>
<reference evidence="5 6" key="1">
    <citation type="submission" date="2018-05" db="EMBL/GenBank/DDBJ databases">
        <title>Nocardioides silvaticus genome.</title>
        <authorList>
            <person name="Li C."/>
            <person name="Wang G."/>
        </authorList>
    </citation>
    <scope>NUCLEOTIDE SEQUENCE [LARGE SCALE GENOMIC DNA]</scope>
    <source>
        <strain evidence="5 6">CCTCC AB 2018079</strain>
    </source>
</reference>
<feature type="signal peptide" evidence="2">
    <location>
        <begin position="1"/>
        <end position="23"/>
    </location>
</feature>
<evidence type="ECO:0008006" key="7">
    <source>
        <dbReference type="Google" id="ProtNLM"/>
    </source>
</evidence>
<evidence type="ECO:0000259" key="3">
    <source>
        <dbReference type="Pfam" id="PF10646"/>
    </source>
</evidence>
<dbReference type="InterPro" id="IPR019606">
    <property type="entry name" value="GerMN"/>
</dbReference>
<dbReference type="PROSITE" id="PS51257">
    <property type="entry name" value="PROKAR_LIPOPROTEIN"/>
    <property type="match status" value="1"/>
</dbReference>
<feature type="domain" description="Bacterial spore germination immunoglobulin-like" evidence="4">
    <location>
        <begin position="206"/>
        <end position="290"/>
    </location>
</feature>
<evidence type="ECO:0000313" key="5">
    <source>
        <dbReference type="EMBL" id="PWN01681.1"/>
    </source>
</evidence>
<protein>
    <recommendedName>
        <fullName evidence="7">GerMN domain-containing protein</fullName>
    </recommendedName>
</protein>
<dbReference type="Pfam" id="PF10646">
    <property type="entry name" value="Germane"/>
    <property type="match status" value="1"/>
</dbReference>
<sequence length="304" mass="31565">MKRHALPLALTAALTALVLSGCGDDEKEPTTADDPASSPAAETSDASSPTEPTATVTEEPTESGTTAASTVTVPIFFVADSPQGPRLFSELRAVEDDNPLEEAVAVMTAGDTADPDYRTLFPGGTFESIEYDGGRFVVTTADDAWSSRASGMTKADAELAVQQLVYTLQGVQGEEAPVVVEPAGTLFGVDATEVGKADELSTRGLVNVTAPAEGETVSGSFTASGAASSFEATVPWQVRDESGKVVVEGFATAEGWIDHLWPWESEVDVSGLAPGTYTFVAMTDDPSDGEGFGPTEDTKTIVVE</sequence>
<evidence type="ECO:0000256" key="1">
    <source>
        <dbReference type="SAM" id="MobiDB-lite"/>
    </source>
</evidence>
<evidence type="ECO:0000313" key="6">
    <source>
        <dbReference type="Proteomes" id="UP000245507"/>
    </source>
</evidence>
<feature type="region of interest" description="Disordered" evidence="1">
    <location>
        <begin position="22"/>
        <end position="68"/>
    </location>
</feature>
<dbReference type="OrthoDB" id="4843507at2"/>
<evidence type="ECO:0000259" key="4">
    <source>
        <dbReference type="Pfam" id="PF10648"/>
    </source>
</evidence>
<dbReference type="Proteomes" id="UP000245507">
    <property type="component" value="Unassembled WGS sequence"/>
</dbReference>
<keyword evidence="6" id="KW-1185">Reference proteome</keyword>
<feature type="chain" id="PRO_5038776406" description="GerMN domain-containing protein" evidence="2">
    <location>
        <begin position="24"/>
        <end position="304"/>
    </location>
</feature>
<evidence type="ECO:0000256" key="2">
    <source>
        <dbReference type="SAM" id="SignalP"/>
    </source>
</evidence>
<gene>
    <name evidence="5" type="ORF">DJ010_16710</name>
</gene>
<dbReference type="EMBL" id="QGDD01000008">
    <property type="protein sequence ID" value="PWN01681.1"/>
    <property type="molecule type" value="Genomic_DNA"/>
</dbReference>
<name>A0A316TDV9_9ACTN</name>
<accession>A0A316TDV9</accession>
<feature type="domain" description="GerMN" evidence="3">
    <location>
        <begin position="91"/>
        <end position="173"/>
    </location>
</feature>
<comment type="caution">
    <text evidence="5">The sequence shown here is derived from an EMBL/GenBank/DDBJ whole genome shotgun (WGS) entry which is preliminary data.</text>
</comment>